<dbReference type="Proteomes" id="UP001443914">
    <property type="component" value="Unassembled WGS sequence"/>
</dbReference>
<accession>A0AAW1K955</accession>
<organism evidence="1 2">
    <name type="scientific">Saponaria officinalis</name>
    <name type="common">Common soapwort</name>
    <name type="synonym">Lychnis saponaria</name>
    <dbReference type="NCBI Taxonomy" id="3572"/>
    <lineage>
        <taxon>Eukaryota</taxon>
        <taxon>Viridiplantae</taxon>
        <taxon>Streptophyta</taxon>
        <taxon>Embryophyta</taxon>
        <taxon>Tracheophyta</taxon>
        <taxon>Spermatophyta</taxon>
        <taxon>Magnoliopsida</taxon>
        <taxon>eudicotyledons</taxon>
        <taxon>Gunneridae</taxon>
        <taxon>Pentapetalae</taxon>
        <taxon>Caryophyllales</taxon>
        <taxon>Caryophyllaceae</taxon>
        <taxon>Caryophylleae</taxon>
        <taxon>Saponaria</taxon>
    </lineage>
</organism>
<reference evidence="1" key="1">
    <citation type="submission" date="2024-03" db="EMBL/GenBank/DDBJ databases">
        <title>WGS assembly of Saponaria officinalis var. Norfolk2.</title>
        <authorList>
            <person name="Jenkins J."/>
            <person name="Shu S."/>
            <person name="Grimwood J."/>
            <person name="Barry K."/>
            <person name="Goodstein D."/>
            <person name="Schmutz J."/>
            <person name="Leebens-Mack J."/>
            <person name="Osbourn A."/>
        </authorList>
    </citation>
    <scope>NUCLEOTIDE SEQUENCE [LARGE SCALE GENOMIC DNA]</scope>
    <source>
        <strain evidence="1">JIC</strain>
    </source>
</reference>
<dbReference type="InterPro" id="IPR004252">
    <property type="entry name" value="Probable_transposase_24"/>
</dbReference>
<evidence type="ECO:0008006" key="3">
    <source>
        <dbReference type="Google" id="ProtNLM"/>
    </source>
</evidence>
<dbReference type="Pfam" id="PF03004">
    <property type="entry name" value="Transposase_24"/>
    <property type="match status" value="1"/>
</dbReference>
<comment type="caution">
    <text evidence="1">The sequence shown here is derived from an EMBL/GenBank/DDBJ whole genome shotgun (WGS) entry which is preliminary data.</text>
</comment>
<proteinExistence type="predicted"/>
<dbReference type="PANTHER" id="PTHR33144">
    <property type="entry name" value="OS10G0409366 PROTEIN-RELATED"/>
    <property type="match status" value="1"/>
</dbReference>
<evidence type="ECO:0000313" key="2">
    <source>
        <dbReference type="Proteomes" id="UP001443914"/>
    </source>
</evidence>
<protein>
    <recommendedName>
        <fullName evidence="3">Transposase</fullName>
    </recommendedName>
</protein>
<keyword evidence="2" id="KW-1185">Reference proteome</keyword>
<sequence>MSDTPDVAPPDKDLVNNVKPFKPRRHRVVIPDWPDEVAFDEKDEVMTVDKEGNYKTVSDSIQPHDVWHADGTKYFVTFKEFYQPLKMGGHILIRFVGHVAKTEKICPINELDWRHRTGKSVRQYRHHLKKMLFKPTTKTKEQIYEAVPGGHPRPSWIRLVDYWYSDKGKEEKNNREASVLEIFKQTHRKKDGTFVKDTVTEDFLIDVDASIDTETLMHPSNSKSRVKIENEAFNKVMYGKDIPTRLVGYGYGVKQSDVFGVHSILRKEGFGCGESNSLALENMKKAVSNVTKENKVLKSKCDESNVLLKKMTTQFAQILDVFSAGKATTEFIDMAKSVLNMNMASTQGFVVVARGSQEHGTTLCDYPR</sequence>
<evidence type="ECO:0000313" key="1">
    <source>
        <dbReference type="EMBL" id="KAK9714356.1"/>
    </source>
</evidence>
<dbReference type="AlphaFoldDB" id="A0AAW1K955"/>
<gene>
    <name evidence="1" type="ORF">RND81_06G088000</name>
</gene>
<dbReference type="PANTHER" id="PTHR33144:SF52">
    <property type="match status" value="1"/>
</dbReference>
<name>A0AAW1K955_SAPOF</name>
<dbReference type="EMBL" id="JBDFQZ010000006">
    <property type="protein sequence ID" value="KAK9714356.1"/>
    <property type="molecule type" value="Genomic_DNA"/>
</dbReference>